<organism evidence="4 5">
    <name type="scientific">Niveispirillum lacus</name>
    <dbReference type="NCBI Taxonomy" id="1981099"/>
    <lineage>
        <taxon>Bacteria</taxon>
        <taxon>Pseudomonadati</taxon>
        <taxon>Pseudomonadota</taxon>
        <taxon>Alphaproteobacteria</taxon>
        <taxon>Rhodospirillales</taxon>
        <taxon>Azospirillaceae</taxon>
        <taxon>Niveispirillum</taxon>
    </lineage>
</organism>
<dbReference type="PANTHER" id="PTHR41248">
    <property type="entry name" value="NORD PROTEIN"/>
    <property type="match status" value="1"/>
</dbReference>
<comment type="caution">
    <text evidence="4">The sequence shown here is derived from an EMBL/GenBank/DDBJ whole genome shotgun (WGS) entry which is preliminary data.</text>
</comment>
<feature type="compositionally biased region" description="Acidic residues" evidence="2">
    <location>
        <begin position="207"/>
        <end position="221"/>
    </location>
</feature>
<dbReference type="Gene3D" id="3.40.50.410">
    <property type="entry name" value="von Willebrand factor, type A domain"/>
    <property type="match status" value="1"/>
</dbReference>
<dbReference type="OrthoDB" id="9764783at2"/>
<dbReference type="EC" id="6.6.1.2" evidence="1"/>
<dbReference type="InterPro" id="IPR006538">
    <property type="entry name" value="CobT"/>
</dbReference>
<reference evidence="4 5" key="1">
    <citation type="submission" date="2017-07" db="EMBL/GenBank/DDBJ databases">
        <title>Niveispirillum cyanobacteriorum sp. nov., isolated from cyanobacterial aggregates in a eutrophic lake.</title>
        <authorList>
            <person name="Cai H."/>
        </authorList>
    </citation>
    <scope>NUCLEOTIDE SEQUENCE [LARGE SCALE GENOMIC DNA]</scope>
    <source>
        <strain evidence="5">TH1-14</strain>
    </source>
</reference>
<protein>
    <recommendedName>
        <fullName evidence="1">Cobaltochelatase subunit CobT</fullName>
        <ecNumber evidence="1">6.6.1.2</ecNumber>
    </recommendedName>
</protein>
<dbReference type="PANTHER" id="PTHR41248:SF1">
    <property type="entry name" value="NORD PROTEIN"/>
    <property type="match status" value="1"/>
</dbReference>
<dbReference type="RefSeq" id="WP_094455590.1">
    <property type="nucleotide sequence ID" value="NZ_NOXU01000026.1"/>
</dbReference>
<evidence type="ECO:0000256" key="1">
    <source>
        <dbReference type="NCBIfam" id="TIGR01651"/>
    </source>
</evidence>
<dbReference type="CDD" id="cd01454">
    <property type="entry name" value="vWA_norD_type"/>
    <property type="match status" value="1"/>
</dbReference>
<gene>
    <name evidence="4" type="primary">cobT</name>
    <name evidence="4" type="ORF">CHU95_08235</name>
</gene>
<dbReference type="Proteomes" id="UP000216998">
    <property type="component" value="Unassembled WGS sequence"/>
</dbReference>
<dbReference type="EMBL" id="NOXU01000026">
    <property type="protein sequence ID" value="OYQ35210.1"/>
    <property type="molecule type" value="Genomic_DNA"/>
</dbReference>
<evidence type="ECO:0000256" key="2">
    <source>
        <dbReference type="SAM" id="MobiDB-lite"/>
    </source>
</evidence>
<dbReference type="InterPro" id="IPR036465">
    <property type="entry name" value="vWFA_dom_sf"/>
</dbReference>
<feature type="region of interest" description="Disordered" evidence="2">
    <location>
        <begin position="207"/>
        <end position="308"/>
    </location>
</feature>
<accession>A0A255Z3G3</accession>
<dbReference type="NCBIfam" id="TIGR01651">
    <property type="entry name" value="CobT"/>
    <property type="match status" value="1"/>
</dbReference>
<evidence type="ECO:0000259" key="3">
    <source>
        <dbReference type="PROSITE" id="PS50234"/>
    </source>
</evidence>
<dbReference type="PROSITE" id="PS50234">
    <property type="entry name" value="VWFA"/>
    <property type="match status" value="1"/>
</dbReference>
<dbReference type="GO" id="GO:0051116">
    <property type="term" value="F:cobaltochelatase activity"/>
    <property type="evidence" value="ECO:0007669"/>
    <property type="project" value="UniProtKB-UniRule"/>
</dbReference>
<keyword evidence="5" id="KW-1185">Reference proteome</keyword>
<dbReference type="Pfam" id="PF11775">
    <property type="entry name" value="CobT_C"/>
    <property type="match status" value="1"/>
</dbReference>
<sequence length="629" mass="69504">MTQESPVEIFKRATTATVRALADRKDLVVGFSSEPAGVAGARVRVPLPPRDLNPRELAHVRGSADAAALRLRHHNAAIHANRMPVSEQARLSYEALEQARVEAIGATQMRGVAGNLAASLEEKYRKAGFDRLHDPEQVPVPDVLRLLAREAMTGAAPPESARAAVDLWRQKVADKLGTGLGKLGAVMEDQDAYAKAVRRLLSDMDMDVGAEPDSDEGEQDNAPESPDAGDSDKEMDSQGGQQQSGEDQSQEMQEQQQQQRRSEEAADGEDGEKAEGELSEGDGSEEPGNPSQQPRPERSRNEPDAGAYKPFTTAFDEVVDAAELCDPDELTRLRLMLDQQLQNLQGVISKLANRLQRRLLAKQTRSWEFDLEEGMLDAARLARVVINPTVPLSFKRENETDFRDTVVTLLIDNSGSMRGRPISIAAMSADILSRTLERCGVKVEILGFTTRAWKGGQSRERWIAAGKPPQPGRLNDLRHIIYKGADAPWRRVRRNLGLMLREGILKENIDGEALMWAHQRLLARPEQRRILMVISDGAPVDDSTLSVNNGSYLEKHLRAVIDWIETRSPVELVAIGIGHDVTRYYRRAVTIIDAEQLGGTMMEKLAELFDEDSRQGWGAAPRRAGGGRR</sequence>
<dbReference type="AlphaFoldDB" id="A0A255Z3G3"/>
<dbReference type="InterPro" id="IPR002035">
    <property type="entry name" value="VWF_A"/>
</dbReference>
<evidence type="ECO:0000313" key="5">
    <source>
        <dbReference type="Proteomes" id="UP000216998"/>
    </source>
</evidence>
<proteinExistence type="predicted"/>
<dbReference type="PIRSF" id="PIRSF031715">
    <property type="entry name" value="Cob_chel_CobT"/>
    <property type="match status" value="1"/>
</dbReference>
<dbReference type="InterPro" id="IPR025861">
    <property type="entry name" value="CobT_VWA_dom"/>
</dbReference>
<dbReference type="SUPFAM" id="SSF53300">
    <property type="entry name" value="vWA-like"/>
    <property type="match status" value="1"/>
</dbReference>
<name>A0A255Z3G3_9PROT</name>
<dbReference type="Pfam" id="PF06213">
    <property type="entry name" value="CobT"/>
    <property type="match status" value="1"/>
</dbReference>
<dbReference type="GO" id="GO:0009236">
    <property type="term" value="P:cobalamin biosynthetic process"/>
    <property type="evidence" value="ECO:0007669"/>
    <property type="project" value="UniProtKB-UniRule"/>
</dbReference>
<feature type="domain" description="VWFA" evidence="3">
    <location>
        <begin position="406"/>
        <end position="597"/>
    </location>
</feature>
<feature type="compositionally biased region" description="Low complexity" evidence="2">
    <location>
        <begin position="237"/>
        <end position="259"/>
    </location>
</feature>
<evidence type="ECO:0000313" key="4">
    <source>
        <dbReference type="EMBL" id="OYQ35210.1"/>
    </source>
</evidence>
<dbReference type="InterPro" id="IPR051928">
    <property type="entry name" value="NorD/CobT"/>
</dbReference>